<dbReference type="AlphaFoldDB" id="A0A0A9AVX2"/>
<dbReference type="EMBL" id="GBRH01246663">
    <property type="protein sequence ID" value="JAD51232.1"/>
    <property type="molecule type" value="Transcribed_RNA"/>
</dbReference>
<name>A0A0A9AVX2_ARUDO</name>
<evidence type="ECO:0000313" key="1">
    <source>
        <dbReference type="EMBL" id="JAD51232.1"/>
    </source>
</evidence>
<proteinExistence type="predicted"/>
<reference evidence="1" key="1">
    <citation type="submission" date="2014-09" db="EMBL/GenBank/DDBJ databases">
        <authorList>
            <person name="Magalhaes I.L.F."/>
            <person name="Oliveira U."/>
            <person name="Santos F.R."/>
            <person name="Vidigal T.H.D.A."/>
            <person name="Brescovit A.D."/>
            <person name="Santos A.J."/>
        </authorList>
    </citation>
    <scope>NUCLEOTIDE SEQUENCE</scope>
    <source>
        <tissue evidence="1">Shoot tissue taken approximately 20 cm above the soil surface</tissue>
    </source>
</reference>
<sequence>MTNMVQEHISPRTIYWIFTYEIIISPRTVYWIFTYEIIAYAKVMHLINCNLNAKLYFFTIE</sequence>
<reference evidence="1" key="2">
    <citation type="journal article" date="2015" name="Data Brief">
        <title>Shoot transcriptome of the giant reed, Arundo donax.</title>
        <authorList>
            <person name="Barrero R.A."/>
            <person name="Guerrero F.D."/>
            <person name="Moolhuijzen P."/>
            <person name="Goolsby J.A."/>
            <person name="Tidwell J."/>
            <person name="Bellgard S.E."/>
            <person name="Bellgard M.I."/>
        </authorList>
    </citation>
    <scope>NUCLEOTIDE SEQUENCE</scope>
    <source>
        <tissue evidence="1">Shoot tissue taken approximately 20 cm above the soil surface</tissue>
    </source>
</reference>
<organism evidence="1">
    <name type="scientific">Arundo donax</name>
    <name type="common">Giant reed</name>
    <name type="synonym">Donax arundinaceus</name>
    <dbReference type="NCBI Taxonomy" id="35708"/>
    <lineage>
        <taxon>Eukaryota</taxon>
        <taxon>Viridiplantae</taxon>
        <taxon>Streptophyta</taxon>
        <taxon>Embryophyta</taxon>
        <taxon>Tracheophyta</taxon>
        <taxon>Spermatophyta</taxon>
        <taxon>Magnoliopsida</taxon>
        <taxon>Liliopsida</taxon>
        <taxon>Poales</taxon>
        <taxon>Poaceae</taxon>
        <taxon>PACMAD clade</taxon>
        <taxon>Arundinoideae</taxon>
        <taxon>Arundineae</taxon>
        <taxon>Arundo</taxon>
    </lineage>
</organism>
<protein>
    <submittedName>
        <fullName evidence="1">Uncharacterized protein</fullName>
    </submittedName>
</protein>
<accession>A0A0A9AVX2</accession>